<gene>
    <name evidence="4" type="ORF">EVA92_01125</name>
</gene>
<evidence type="ECO:0000256" key="2">
    <source>
        <dbReference type="ARBA" id="ARBA00022801"/>
    </source>
</evidence>
<evidence type="ECO:0000313" key="4">
    <source>
        <dbReference type="EMBL" id="RZO26787.1"/>
    </source>
</evidence>
<feature type="domain" description="Sulfatase N-terminal" evidence="3">
    <location>
        <begin position="23"/>
        <end position="323"/>
    </location>
</feature>
<proteinExistence type="inferred from homology"/>
<dbReference type="Pfam" id="PF00884">
    <property type="entry name" value="Sulfatase"/>
    <property type="match status" value="1"/>
</dbReference>
<dbReference type="AlphaFoldDB" id="A0A520MZX7"/>
<evidence type="ECO:0000313" key="5">
    <source>
        <dbReference type="Proteomes" id="UP000315825"/>
    </source>
</evidence>
<evidence type="ECO:0000259" key="3">
    <source>
        <dbReference type="Pfam" id="PF00884"/>
    </source>
</evidence>
<keyword evidence="2" id="KW-0378">Hydrolase</keyword>
<dbReference type="PANTHER" id="PTHR42693">
    <property type="entry name" value="ARYLSULFATASE FAMILY MEMBER"/>
    <property type="match status" value="1"/>
</dbReference>
<reference evidence="4 5" key="1">
    <citation type="submission" date="2019-02" db="EMBL/GenBank/DDBJ databases">
        <title>Prokaryotic population dynamics and viral predation in marine succession experiment using metagenomics: the confinement effect.</title>
        <authorList>
            <person name="Haro-Moreno J.M."/>
            <person name="Rodriguez-Valera F."/>
            <person name="Lopez-Perez M."/>
        </authorList>
    </citation>
    <scope>NUCLEOTIDE SEQUENCE [LARGE SCALE GENOMIC DNA]</scope>
    <source>
        <strain evidence="4">MED-G159</strain>
    </source>
</reference>
<dbReference type="Proteomes" id="UP000315825">
    <property type="component" value="Unassembled WGS sequence"/>
</dbReference>
<dbReference type="GO" id="GO:0004065">
    <property type="term" value="F:arylsulfatase activity"/>
    <property type="evidence" value="ECO:0007669"/>
    <property type="project" value="TreeGrafter"/>
</dbReference>
<dbReference type="InterPro" id="IPR050738">
    <property type="entry name" value="Sulfatase"/>
</dbReference>
<sequence>MYKFFLFAFYISCSYLLFSDSRPNILIIMADDMSPKIKALGDNVALTPTLDNLVKSGKSYTNAFTTAGVCACSRSALLTGKNQISIGAMHMRTSSGPQVPYLAVPDMNIKAFPEILRKYGYFTFTNDKLDYQFSGIFPGTGPFTIWNSESEKYGWRSKKPEQPFFGIINLIVTHESGMFVGEMNSIETNAIKLLQQSTQIQYESPIEPDTVVVPPFLPDTKEVRNDIARAYNNIFILDQQVGEIIDALRSDELLKDTIVIFTSDHGDGLPRYKRELFDSGINVPLIMVVPDKYNLWNIHPNTKSERLISFLDIAPTILDIAGISKPYYMDGQSFLSKEENKYIFAARDRLDNHYGKTRAVRSKQYKLIKNFSPGIVGAQELSFRENLQSMKKMRSMLKNDQLNKVQKIWFNEIPELQLYDLKNDPNEIVNLAYQDGFQEVLAELETELDVWISKNNFHGELSEESLSEKFWPSGKQPITDKPTIVIDSNLLTIENKKDSEGASIGYSYDGNNWNIYEKPLKIKPNENIFIKAVKYGWLESEIIFIGK</sequence>
<accession>A0A520MZX7</accession>
<dbReference type="InterPro" id="IPR017850">
    <property type="entry name" value="Alkaline_phosphatase_core_sf"/>
</dbReference>
<comment type="caution">
    <text evidence="4">The sequence shown here is derived from an EMBL/GenBank/DDBJ whole genome shotgun (WGS) entry which is preliminary data.</text>
</comment>
<dbReference type="InterPro" id="IPR000917">
    <property type="entry name" value="Sulfatase_N"/>
</dbReference>
<dbReference type="Gene3D" id="3.40.720.10">
    <property type="entry name" value="Alkaline Phosphatase, subunit A"/>
    <property type="match status" value="1"/>
</dbReference>
<protein>
    <submittedName>
        <fullName evidence="4">Sulfatase</fullName>
    </submittedName>
</protein>
<name>A0A520MZX7_9GAMM</name>
<dbReference type="EMBL" id="SHBE01000002">
    <property type="protein sequence ID" value="RZO26787.1"/>
    <property type="molecule type" value="Genomic_DNA"/>
</dbReference>
<dbReference type="PANTHER" id="PTHR42693:SF53">
    <property type="entry name" value="ENDO-4-O-SULFATASE"/>
    <property type="match status" value="1"/>
</dbReference>
<organism evidence="4 5">
    <name type="scientific">SAR86 cluster bacterium</name>
    <dbReference type="NCBI Taxonomy" id="2030880"/>
    <lineage>
        <taxon>Bacteria</taxon>
        <taxon>Pseudomonadati</taxon>
        <taxon>Pseudomonadota</taxon>
        <taxon>Gammaproteobacteria</taxon>
        <taxon>SAR86 cluster</taxon>
    </lineage>
</organism>
<comment type="similarity">
    <text evidence="1">Belongs to the sulfatase family.</text>
</comment>
<dbReference type="CDD" id="cd16027">
    <property type="entry name" value="SGSH"/>
    <property type="match status" value="1"/>
</dbReference>
<dbReference type="SUPFAM" id="SSF53649">
    <property type="entry name" value="Alkaline phosphatase-like"/>
    <property type="match status" value="1"/>
</dbReference>
<evidence type="ECO:0000256" key="1">
    <source>
        <dbReference type="ARBA" id="ARBA00008779"/>
    </source>
</evidence>